<dbReference type="SUPFAM" id="SSF53448">
    <property type="entry name" value="Nucleotide-diphospho-sugar transferases"/>
    <property type="match status" value="1"/>
</dbReference>
<comment type="similarity">
    <text evidence="2 4">Belongs to the glycosyltransferase 8 family.</text>
</comment>
<comment type="caution">
    <text evidence="5">The sequence shown here is derived from an EMBL/GenBank/DDBJ whole genome shotgun (WGS) entry which is preliminary data.</text>
</comment>
<keyword evidence="4" id="KW-1133">Transmembrane helix</keyword>
<dbReference type="InterPro" id="IPR029044">
    <property type="entry name" value="Nucleotide-diphossugar_trans"/>
</dbReference>
<dbReference type="PANTHER" id="PTHR32116:SF63">
    <property type="entry name" value="GALACTURONOSYLTRANSFERASE 12-RELATED"/>
    <property type="match status" value="1"/>
</dbReference>
<comment type="subcellular location">
    <subcellularLocation>
        <location evidence="4">Golgi apparatus membrane</location>
        <topology evidence="4">Single-pass type II membrane protein</topology>
    </subcellularLocation>
</comment>
<feature type="transmembrane region" description="Helical" evidence="4">
    <location>
        <begin position="80"/>
        <end position="101"/>
    </location>
</feature>
<dbReference type="GO" id="GO:0047262">
    <property type="term" value="F:polygalacturonate 4-alpha-galacturonosyltransferase activity"/>
    <property type="evidence" value="ECO:0007669"/>
    <property type="project" value="InterPro"/>
</dbReference>
<comment type="pathway">
    <text evidence="1 4">Glycan metabolism; pectin biosynthesis.</text>
</comment>
<gene>
    <name evidence="5" type="ORF">J5N97_027230</name>
</gene>
<evidence type="ECO:0000313" key="5">
    <source>
        <dbReference type="EMBL" id="KAJ0966092.1"/>
    </source>
</evidence>
<comment type="caution">
    <text evidence="4">Lacks conserved residue(s) required for the propagation of feature annotation.</text>
</comment>
<evidence type="ECO:0000256" key="1">
    <source>
        <dbReference type="ARBA" id="ARBA00004877"/>
    </source>
</evidence>
<dbReference type="GO" id="GO:0000139">
    <property type="term" value="C:Golgi membrane"/>
    <property type="evidence" value="ECO:0007669"/>
    <property type="project" value="UniProtKB-SubCell"/>
</dbReference>
<keyword evidence="4" id="KW-0472">Membrane</keyword>
<keyword evidence="4" id="KW-0812">Transmembrane</keyword>
<evidence type="ECO:0000313" key="6">
    <source>
        <dbReference type="Proteomes" id="UP001085076"/>
    </source>
</evidence>
<evidence type="ECO:0000256" key="4">
    <source>
        <dbReference type="RuleBase" id="RU362027"/>
    </source>
</evidence>
<dbReference type="InterPro" id="IPR002495">
    <property type="entry name" value="Glyco_trans_8"/>
</dbReference>
<keyword evidence="4" id="KW-0961">Cell wall biogenesis/degradation</keyword>
<proteinExistence type="inferred from homology"/>
<dbReference type="Pfam" id="PF01501">
    <property type="entry name" value="Glyco_transf_8"/>
    <property type="match status" value="1"/>
</dbReference>
<organism evidence="5 6">
    <name type="scientific">Dioscorea zingiberensis</name>
    <dbReference type="NCBI Taxonomy" id="325984"/>
    <lineage>
        <taxon>Eukaryota</taxon>
        <taxon>Viridiplantae</taxon>
        <taxon>Streptophyta</taxon>
        <taxon>Embryophyta</taxon>
        <taxon>Tracheophyta</taxon>
        <taxon>Spermatophyta</taxon>
        <taxon>Magnoliopsida</taxon>
        <taxon>Liliopsida</taxon>
        <taxon>Dioscoreales</taxon>
        <taxon>Dioscoreaceae</taxon>
        <taxon>Dioscorea</taxon>
    </lineage>
</organism>
<dbReference type="Gene3D" id="3.90.550.10">
    <property type="entry name" value="Spore Coat Polysaccharide Biosynthesis Protein SpsA, Chain A"/>
    <property type="match status" value="1"/>
</dbReference>
<dbReference type="OrthoDB" id="411524at2759"/>
<dbReference type="EMBL" id="JAGGNH010000008">
    <property type="protein sequence ID" value="KAJ0966092.1"/>
    <property type="molecule type" value="Genomic_DNA"/>
</dbReference>
<dbReference type="PANTHER" id="PTHR32116">
    <property type="entry name" value="GALACTURONOSYLTRANSFERASE 4-RELATED"/>
    <property type="match status" value="1"/>
</dbReference>
<evidence type="ECO:0000256" key="2">
    <source>
        <dbReference type="ARBA" id="ARBA00006351"/>
    </source>
</evidence>
<keyword evidence="3 4" id="KW-0808">Transferase</keyword>
<sequence>MYLFSLSWLFVNEYVQLLLKHLRDKHSIVPLVLILFCSFSVLAMQLHISPSLRHVTVFPGKGVREFIKVKVTSRRPSYRMVFYSLLFLTFLLRFVFVLTAMDTIEGETQCTSLGCVGKRLGPRFWGRRLESTKVPEEIYRALEEAGEDELRPEPDTTPQTLEDFISEMKSNKSDAKTFALRLKAMVLLLEQKTRTAKIQEYLYRHVASSSIPKPLHCLALKLTEEHSTNADARRPLPAAERVAALVDNSLRHFVLASDNVLAASVVAESIVHNALRPSSIVVHVITDRKTYSAMQAWFSLHPLEPAVVEVRGLHHFDWFTKGRVPVLEAMEKDRAARSQFRGGSSAIVANISEKPIVVAAKLQALSPKYHSIMNHIRIHLPELFPSLKKVVFLDDDIVVQADLSPLWDIDLEGKVNGAVETCRGDDKFVMRKRLKSYLNFSHPLIAESFDPNECAWAYGMNVFDLDAWRRTNISRTYHHWLQKNLKSDLSLWQLGTLPPGLIAFHGHVHVIDPYWHMLGLGYQENTTVADTEKAAVIHFNGRAKPWLDIAFPQLKPLWTKYVDFSDKFIKACNIRAY</sequence>
<reference evidence="5" key="1">
    <citation type="submission" date="2021-03" db="EMBL/GenBank/DDBJ databases">
        <authorList>
            <person name="Li Z."/>
            <person name="Yang C."/>
        </authorList>
    </citation>
    <scope>NUCLEOTIDE SEQUENCE</scope>
    <source>
        <strain evidence="5">Dzin_1.0</strain>
        <tissue evidence="5">Leaf</tissue>
    </source>
</reference>
<dbReference type="AlphaFoldDB" id="A0A9D5H7K3"/>
<dbReference type="EC" id="2.4.1.-" evidence="4"/>
<protein>
    <recommendedName>
        <fullName evidence="4">Hexosyltransferase</fullName>
        <ecNumber evidence="4">2.4.1.-</ecNumber>
    </recommendedName>
</protein>
<keyword evidence="4" id="KW-0333">Golgi apparatus</keyword>
<dbReference type="CDD" id="cd06429">
    <property type="entry name" value="GT8_like_1"/>
    <property type="match status" value="1"/>
</dbReference>
<feature type="transmembrane region" description="Helical" evidence="4">
    <location>
        <begin position="27"/>
        <end position="44"/>
    </location>
</feature>
<evidence type="ECO:0000256" key="3">
    <source>
        <dbReference type="ARBA" id="ARBA00022676"/>
    </source>
</evidence>
<keyword evidence="3 4" id="KW-0328">Glycosyltransferase</keyword>
<dbReference type="GO" id="GO:0071555">
    <property type="term" value="P:cell wall organization"/>
    <property type="evidence" value="ECO:0007669"/>
    <property type="project" value="UniProtKB-KW"/>
</dbReference>
<reference evidence="5" key="2">
    <citation type="journal article" date="2022" name="Hortic Res">
        <title>The genome of Dioscorea zingiberensis sheds light on the biosynthesis, origin and evolution of the medicinally important diosgenin saponins.</title>
        <authorList>
            <person name="Li Y."/>
            <person name="Tan C."/>
            <person name="Li Z."/>
            <person name="Guo J."/>
            <person name="Li S."/>
            <person name="Chen X."/>
            <person name="Wang C."/>
            <person name="Dai X."/>
            <person name="Yang H."/>
            <person name="Song W."/>
            <person name="Hou L."/>
            <person name="Xu J."/>
            <person name="Tong Z."/>
            <person name="Xu A."/>
            <person name="Yuan X."/>
            <person name="Wang W."/>
            <person name="Yang Q."/>
            <person name="Chen L."/>
            <person name="Sun Z."/>
            <person name="Wang K."/>
            <person name="Pan B."/>
            <person name="Chen J."/>
            <person name="Bao Y."/>
            <person name="Liu F."/>
            <person name="Qi X."/>
            <person name="Gang D.R."/>
            <person name="Wen J."/>
            <person name="Li J."/>
        </authorList>
    </citation>
    <scope>NUCLEOTIDE SEQUENCE</scope>
    <source>
        <strain evidence="5">Dzin_1.0</strain>
    </source>
</reference>
<name>A0A9D5H7K3_9LILI</name>
<keyword evidence="6" id="KW-1185">Reference proteome</keyword>
<dbReference type="Proteomes" id="UP001085076">
    <property type="component" value="Miscellaneous, Linkage group lg08"/>
</dbReference>
<dbReference type="InterPro" id="IPR029993">
    <property type="entry name" value="GAUT"/>
</dbReference>
<accession>A0A9D5H7K3</accession>